<dbReference type="Proteomes" id="UP000663829">
    <property type="component" value="Unassembled WGS sequence"/>
</dbReference>
<gene>
    <name evidence="9" type="ORF">GPM918_LOCUS17335</name>
    <name evidence="10" type="ORF">SRO942_LOCUS17334</name>
</gene>
<evidence type="ECO:0000256" key="1">
    <source>
        <dbReference type="ARBA" id="ARBA00001916"/>
    </source>
</evidence>
<dbReference type="InterPro" id="IPR000860">
    <property type="entry name" value="HemC"/>
</dbReference>
<feature type="domain" description="Porphobilinogen deaminase N-terminal" evidence="7">
    <location>
        <begin position="133"/>
        <end position="331"/>
    </location>
</feature>
<dbReference type="GO" id="GO:0006783">
    <property type="term" value="P:heme biosynthetic process"/>
    <property type="evidence" value="ECO:0007669"/>
    <property type="project" value="TreeGrafter"/>
</dbReference>
<dbReference type="Pfam" id="PF01379">
    <property type="entry name" value="Porphobil_deam"/>
    <property type="match status" value="1"/>
</dbReference>
<sequence length="522" mass="58818">SHYLFRNKLEINKTVSRKGSDSLLTNNDDNVLTTGRLHIDKRCLSLKRKHSNDDTNEEEVDNVNDEKSRKLSTIQRKPSPTAGLYNQFLHVCCLNIDETVLKNSEFCDAFYPRIIRFVITMLSLAEIKLTSLSNVIENLKKFYPTIDYEVVRIKTIGDKNLQDPLANIGDKGLFTKELEIELEKNSIDFVVHSLKDVPSTVLPPNMIIGAILDRADPRDAVVIAPWRTEKSLNELPDESVIGTSSTRRIAQLKLAYPKFQYKNIRGNMNTRYEKLSDKTLGYDAMIAAVAGLQRLNWTDRISEIIEPDIVLYAIGQGALGIECRHDDNDTIKMLSVLNHAPSVIRCIAERSFLRRIGGGCSVPNAVRTQYDGKELIIDGILLNLDGTKFVKDRIVDSDLTISKNSLRGNIKFFVQKDDVPIIENKTLDVPTEGEDLVPNLKRKRTSEEDDVSGFPTSKKALIKEPLYRHFAHVCCLDIDETILENAELCGTNLAVRLSQLGAESILEEIRQSVTVHPIVTND</sequence>
<dbReference type="InterPro" id="IPR022418">
    <property type="entry name" value="Porphobilinogen_deaminase_C"/>
</dbReference>
<evidence type="ECO:0000259" key="7">
    <source>
        <dbReference type="Pfam" id="PF01379"/>
    </source>
</evidence>
<evidence type="ECO:0000256" key="2">
    <source>
        <dbReference type="ARBA" id="ARBA00005638"/>
    </source>
</evidence>
<name>A0A814M3K9_9BILA</name>
<dbReference type="PANTHER" id="PTHR11557:SF0">
    <property type="entry name" value="PORPHOBILINOGEN DEAMINASE"/>
    <property type="match status" value="1"/>
</dbReference>
<feature type="non-terminal residue" evidence="9">
    <location>
        <position position="1"/>
    </location>
</feature>
<reference evidence="9" key="1">
    <citation type="submission" date="2021-02" db="EMBL/GenBank/DDBJ databases">
        <authorList>
            <person name="Nowell W R."/>
        </authorList>
    </citation>
    <scope>NUCLEOTIDE SEQUENCE</scope>
</reference>
<dbReference type="SUPFAM" id="SSF53850">
    <property type="entry name" value="Periplasmic binding protein-like II"/>
    <property type="match status" value="1"/>
</dbReference>
<dbReference type="InterPro" id="IPR036803">
    <property type="entry name" value="Porphobilinogen_deaminase_C_sf"/>
</dbReference>
<evidence type="ECO:0000259" key="8">
    <source>
        <dbReference type="Pfam" id="PF03900"/>
    </source>
</evidence>
<evidence type="ECO:0000256" key="5">
    <source>
        <dbReference type="ARBA" id="ARBA00023244"/>
    </source>
</evidence>
<evidence type="ECO:0000313" key="10">
    <source>
        <dbReference type="EMBL" id="CAF3839225.1"/>
    </source>
</evidence>
<dbReference type="PANTHER" id="PTHR11557">
    <property type="entry name" value="PORPHOBILINOGEN DEAMINASE"/>
    <property type="match status" value="1"/>
</dbReference>
<evidence type="ECO:0000256" key="6">
    <source>
        <dbReference type="SAM" id="MobiDB-lite"/>
    </source>
</evidence>
<dbReference type="GO" id="GO:0004418">
    <property type="term" value="F:hydroxymethylbilane synthase activity"/>
    <property type="evidence" value="ECO:0007669"/>
    <property type="project" value="UniProtKB-EC"/>
</dbReference>
<dbReference type="EMBL" id="CAJNOQ010004746">
    <property type="protein sequence ID" value="CAF1072233.1"/>
    <property type="molecule type" value="Genomic_DNA"/>
</dbReference>
<comment type="cofactor">
    <cofactor evidence="1">
        <name>dipyrromethane</name>
        <dbReference type="ChEBI" id="CHEBI:60342"/>
    </cofactor>
</comment>
<dbReference type="GO" id="GO:0005737">
    <property type="term" value="C:cytoplasm"/>
    <property type="evidence" value="ECO:0007669"/>
    <property type="project" value="TreeGrafter"/>
</dbReference>
<dbReference type="EMBL" id="CAJOBC010004746">
    <property type="protein sequence ID" value="CAF3839225.1"/>
    <property type="molecule type" value="Genomic_DNA"/>
</dbReference>
<feature type="domain" description="Porphobilinogen deaminase C-terminal" evidence="8">
    <location>
        <begin position="344"/>
        <end position="391"/>
    </location>
</feature>
<dbReference type="PRINTS" id="PR00151">
    <property type="entry name" value="PORPHBDMNASE"/>
</dbReference>
<evidence type="ECO:0000313" key="11">
    <source>
        <dbReference type="Proteomes" id="UP000663829"/>
    </source>
</evidence>
<dbReference type="InterPro" id="IPR022417">
    <property type="entry name" value="Porphobilin_deaminase_N"/>
</dbReference>
<dbReference type="EC" id="2.5.1.61" evidence="3"/>
<feature type="compositionally biased region" description="Acidic residues" evidence="6">
    <location>
        <begin position="54"/>
        <end position="63"/>
    </location>
</feature>
<keyword evidence="4" id="KW-0808">Transferase</keyword>
<keyword evidence="5" id="KW-0627">Porphyrin biosynthesis</keyword>
<organism evidence="9 11">
    <name type="scientific">Didymodactylos carnosus</name>
    <dbReference type="NCBI Taxonomy" id="1234261"/>
    <lineage>
        <taxon>Eukaryota</taxon>
        <taxon>Metazoa</taxon>
        <taxon>Spiralia</taxon>
        <taxon>Gnathifera</taxon>
        <taxon>Rotifera</taxon>
        <taxon>Eurotatoria</taxon>
        <taxon>Bdelloidea</taxon>
        <taxon>Philodinida</taxon>
        <taxon>Philodinidae</taxon>
        <taxon>Didymodactylos</taxon>
    </lineage>
</organism>
<dbReference type="Pfam" id="PF03900">
    <property type="entry name" value="Porphobil_deamC"/>
    <property type="match status" value="1"/>
</dbReference>
<protein>
    <recommendedName>
        <fullName evidence="3">hydroxymethylbilane synthase</fullName>
        <ecNumber evidence="3">2.5.1.61</ecNumber>
    </recommendedName>
</protein>
<dbReference type="Proteomes" id="UP000681722">
    <property type="component" value="Unassembled WGS sequence"/>
</dbReference>
<dbReference type="SUPFAM" id="SSF54782">
    <property type="entry name" value="Porphobilinogen deaminase (hydroxymethylbilane synthase), C-terminal domain"/>
    <property type="match status" value="1"/>
</dbReference>
<evidence type="ECO:0000313" key="9">
    <source>
        <dbReference type="EMBL" id="CAF1072233.1"/>
    </source>
</evidence>
<accession>A0A814M3K9</accession>
<comment type="similarity">
    <text evidence="2">Belongs to the HMBS family.</text>
</comment>
<comment type="caution">
    <text evidence="9">The sequence shown here is derived from an EMBL/GenBank/DDBJ whole genome shotgun (WGS) entry which is preliminary data.</text>
</comment>
<dbReference type="Gene3D" id="3.30.160.40">
    <property type="entry name" value="Porphobilinogen deaminase, C-terminal domain"/>
    <property type="match status" value="1"/>
</dbReference>
<keyword evidence="11" id="KW-1185">Reference proteome</keyword>
<dbReference type="Gene3D" id="3.40.190.10">
    <property type="entry name" value="Periplasmic binding protein-like II"/>
    <property type="match status" value="2"/>
</dbReference>
<feature type="region of interest" description="Disordered" evidence="6">
    <location>
        <begin position="50"/>
        <end position="75"/>
    </location>
</feature>
<dbReference type="NCBIfam" id="TIGR00212">
    <property type="entry name" value="hemC"/>
    <property type="match status" value="1"/>
</dbReference>
<evidence type="ECO:0000256" key="3">
    <source>
        <dbReference type="ARBA" id="ARBA00012655"/>
    </source>
</evidence>
<dbReference type="AlphaFoldDB" id="A0A814M3K9"/>
<dbReference type="FunFam" id="3.40.190.10:FF:000005">
    <property type="entry name" value="Porphobilinogen deaminase"/>
    <property type="match status" value="1"/>
</dbReference>
<dbReference type="OrthoDB" id="564646at2759"/>
<evidence type="ECO:0000256" key="4">
    <source>
        <dbReference type="ARBA" id="ARBA00022679"/>
    </source>
</evidence>
<proteinExistence type="inferred from homology"/>